<dbReference type="Proteomes" id="UP001153076">
    <property type="component" value="Unassembled WGS sequence"/>
</dbReference>
<organism evidence="1 2">
    <name type="scientific">Carnegiea gigantea</name>
    <dbReference type="NCBI Taxonomy" id="171969"/>
    <lineage>
        <taxon>Eukaryota</taxon>
        <taxon>Viridiplantae</taxon>
        <taxon>Streptophyta</taxon>
        <taxon>Embryophyta</taxon>
        <taxon>Tracheophyta</taxon>
        <taxon>Spermatophyta</taxon>
        <taxon>Magnoliopsida</taxon>
        <taxon>eudicotyledons</taxon>
        <taxon>Gunneridae</taxon>
        <taxon>Pentapetalae</taxon>
        <taxon>Caryophyllales</taxon>
        <taxon>Cactineae</taxon>
        <taxon>Cactaceae</taxon>
        <taxon>Cactoideae</taxon>
        <taxon>Echinocereeae</taxon>
        <taxon>Carnegiea</taxon>
    </lineage>
</organism>
<evidence type="ECO:0000313" key="2">
    <source>
        <dbReference type="Proteomes" id="UP001153076"/>
    </source>
</evidence>
<gene>
    <name evidence="1" type="ORF">Cgig2_026822</name>
</gene>
<reference evidence="1" key="1">
    <citation type="submission" date="2022-04" db="EMBL/GenBank/DDBJ databases">
        <title>Carnegiea gigantea Genome sequencing and assembly v2.</title>
        <authorList>
            <person name="Copetti D."/>
            <person name="Sanderson M.J."/>
            <person name="Burquez A."/>
            <person name="Wojciechowski M.F."/>
        </authorList>
    </citation>
    <scope>NUCLEOTIDE SEQUENCE</scope>
    <source>
        <strain evidence="1">SGP5-SGP5p</strain>
        <tissue evidence="1">Aerial part</tissue>
    </source>
</reference>
<keyword evidence="2" id="KW-1185">Reference proteome</keyword>
<dbReference type="EMBL" id="JAKOGI010000525">
    <property type="protein sequence ID" value="KAJ8433642.1"/>
    <property type="molecule type" value="Genomic_DNA"/>
</dbReference>
<comment type="caution">
    <text evidence="1">The sequence shown here is derived from an EMBL/GenBank/DDBJ whole genome shotgun (WGS) entry which is preliminary data.</text>
</comment>
<sequence>MHYKVCANTLKSINLTEKSAPSYRPLLERAQDFQKGYSTCASSIASKSGTQLVARVAALLSFGFNRAISIASPLPHSTVARKHSKPWARMPREGTVEFEKKERVGILANLCIAILNSFMDPDQPPTLVTVSISKLRLGKRMRQSIIPPANMAVLMCSIYNRIKELIGKLSHRPCLSQQIYPHHGKRLVDLYQQAQIRRNPKTVSLITIAFLGALLI</sequence>
<protein>
    <submittedName>
        <fullName evidence="1">Uncharacterized protein</fullName>
    </submittedName>
</protein>
<accession>A0A9Q1JZ24</accession>
<dbReference type="AlphaFoldDB" id="A0A9Q1JZ24"/>
<proteinExistence type="predicted"/>
<name>A0A9Q1JZ24_9CARY</name>
<evidence type="ECO:0000313" key="1">
    <source>
        <dbReference type="EMBL" id="KAJ8433642.1"/>
    </source>
</evidence>